<dbReference type="EMBL" id="MWBQ01000135">
    <property type="protein sequence ID" value="OQA55909.1"/>
    <property type="molecule type" value="Genomic_DNA"/>
</dbReference>
<dbReference type="SUPFAM" id="SSF55486">
    <property type="entry name" value="Metalloproteases ('zincins'), catalytic domain"/>
    <property type="match status" value="1"/>
</dbReference>
<dbReference type="PROSITE" id="PS51257">
    <property type="entry name" value="PROKAR_LIPOPROTEIN"/>
    <property type="match status" value="1"/>
</dbReference>
<dbReference type="AlphaFoldDB" id="A0A1V5SMY1"/>
<dbReference type="GO" id="GO:0008237">
    <property type="term" value="F:metallopeptidase activity"/>
    <property type="evidence" value="ECO:0007669"/>
    <property type="project" value="InterPro"/>
</dbReference>
<evidence type="ECO:0008006" key="2">
    <source>
        <dbReference type="Google" id="ProtNLM"/>
    </source>
</evidence>
<organism evidence="1">
    <name type="scientific">Candidatus Atribacter allofermentans</name>
    <dbReference type="NCBI Taxonomy" id="1852833"/>
    <lineage>
        <taxon>Bacteria</taxon>
        <taxon>Pseudomonadati</taxon>
        <taxon>Atribacterota</taxon>
        <taxon>Atribacteria</taxon>
        <taxon>Atribacterales</taxon>
        <taxon>Atribacteraceae</taxon>
        <taxon>Atribacter</taxon>
    </lineage>
</organism>
<dbReference type="InterPro" id="IPR024079">
    <property type="entry name" value="MetalloPept_cat_dom_sf"/>
</dbReference>
<gene>
    <name evidence="1" type="ORF">BWY41_01573</name>
</gene>
<protein>
    <recommendedName>
        <fullName evidence="2">Matrixin</fullName>
    </recommendedName>
</protein>
<evidence type="ECO:0000313" key="1">
    <source>
        <dbReference type="EMBL" id="OQA55909.1"/>
    </source>
</evidence>
<name>A0A1V5SMY1_9BACT</name>
<comment type="caution">
    <text evidence="1">The sequence shown here is derived from an EMBL/GenBank/DDBJ whole genome shotgun (WGS) entry which is preliminary data.</text>
</comment>
<proteinExistence type="predicted"/>
<dbReference type="Gene3D" id="3.40.390.10">
    <property type="entry name" value="Collagenase (Catalytic Domain)"/>
    <property type="match status" value="1"/>
</dbReference>
<sequence>MKNKGILIIIMALSLLTTLSSCSVYYFGFPPNTENVSPEVLDYVKAHFYYCGQITRWNDGFIDIYDETNYKRMPEILKIWNEAIGGSTIFRLSQNPNSPIHIFNQNGVFYESEEVCALTIDQNCINGWHRDTIVIINSNPNLFYNKFNIYLHEFGHVIGFDNHTIGDDDIMGYTATTCVIPEIMVAAVRYVYGAKTDFSMEFKTANHSNSEVMAASGTP</sequence>
<dbReference type="Proteomes" id="UP000485569">
    <property type="component" value="Unassembled WGS sequence"/>
</dbReference>
<reference evidence="1" key="1">
    <citation type="submission" date="2017-02" db="EMBL/GenBank/DDBJ databases">
        <title>Delving into the versatile metabolic prowess of the omnipresent phylum Bacteroidetes.</title>
        <authorList>
            <person name="Nobu M.K."/>
            <person name="Mei R."/>
            <person name="Narihiro T."/>
            <person name="Kuroda K."/>
            <person name="Liu W.-T."/>
        </authorList>
    </citation>
    <scope>NUCLEOTIDE SEQUENCE</scope>
    <source>
        <strain evidence="1">ADurb.Bin276</strain>
    </source>
</reference>
<accession>A0A1V5SMY1</accession>